<evidence type="ECO:0000256" key="5">
    <source>
        <dbReference type="ARBA" id="ARBA00023049"/>
    </source>
</evidence>
<feature type="transmembrane region" description="Helical" evidence="7">
    <location>
        <begin position="23"/>
        <end position="43"/>
    </location>
</feature>
<keyword evidence="4 6" id="KW-0862">Zinc</keyword>
<name>A0ABS5E1T7_9BURK</name>
<accession>A0ABS5E1T7</accession>
<dbReference type="RefSeq" id="WP_210810380.1">
    <property type="nucleotide sequence ID" value="NZ_JAGQDG010000006.1"/>
</dbReference>
<dbReference type="EMBL" id="JAGQDG010000006">
    <property type="protein sequence ID" value="MBQ0936981.1"/>
    <property type="molecule type" value="Genomic_DNA"/>
</dbReference>
<evidence type="ECO:0000256" key="6">
    <source>
        <dbReference type="RuleBase" id="RU003983"/>
    </source>
</evidence>
<dbReference type="Proteomes" id="UP000672097">
    <property type="component" value="Unassembled WGS sequence"/>
</dbReference>
<evidence type="ECO:0000256" key="4">
    <source>
        <dbReference type="ARBA" id="ARBA00022833"/>
    </source>
</evidence>
<evidence type="ECO:0000256" key="2">
    <source>
        <dbReference type="ARBA" id="ARBA00022723"/>
    </source>
</evidence>
<proteinExistence type="inferred from homology"/>
<keyword evidence="2" id="KW-0479">Metal-binding</keyword>
<gene>
    <name evidence="9" type="ORF">KAK11_16760</name>
</gene>
<comment type="cofactor">
    <cofactor evidence="6">
        <name>Zn(2+)</name>
        <dbReference type="ChEBI" id="CHEBI:29105"/>
    </cofactor>
    <text evidence="6">Binds 1 zinc ion per subunit.</text>
</comment>
<evidence type="ECO:0000313" key="10">
    <source>
        <dbReference type="Proteomes" id="UP000672097"/>
    </source>
</evidence>
<organism evidence="9 10">
    <name type="scientific">Ideonella paludis</name>
    <dbReference type="NCBI Taxonomy" id="1233411"/>
    <lineage>
        <taxon>Bacteria</taxon>
        <taxon>Pseudomonadati</taxon>
        <taxon>Pseudomonadota</taxon>
        <taxon>Betaproteobacteria</taxon>
        <taxon>Burkholderiales</taxon>
        <taxon>Sphaerotilaceae</taxon>
        <taxon>Ideonella</taxon>
    </lineage>
</organism>
<evidence type="ECO:0000256" key="3">
    <source>
        <dbReference type="ARBA" id="ARBA00022801"/>
    </source>
</evidence>
<comment type="similarity">
    <text evidence="6">Belongs to the peptidase M48 family.</text>
</comment>
<dbReference type="PANTHER" id="PTHR22726">
    <property type="entry name" value="METALLOENDOPEPTIDASE OMA1"/>
    <property type="match status" value="1"/>
</dbReference>
<sequence length="287" mass="30376">MEFENRPPAEGINAQPERLLPEAVWLVLGTVGVLVALVSLLHVGATWLAPRVPFAYEVALAEQLWGPAGPDTSRPAPEQAANQALQALADSLRQPLGVPPDMPIQVRVQDEPHVNAYATLGGRIVVFKGLLAKMQREDELAALLAHEMAHVKHRHVAASMGRGVGVALLLSVFSASAGSEVASGALGQGAGLLLQGYSREQEAQADADATRAVAQRYGHVGGVLRLFTTLQTQQATTPPPQAPAWLNSHPHTQDRHHTARQWASGQGVAVEGAAAELPGVVREWAGL</sequence>
<evidence type="ECO:0000256" key="7">
    <source>
        <dbReference type="SAM" id="Phobius"/>
    </source>
</evidence>
<feature type="domain" description="Peptidase M48" evidence="8">
    <location>
        <begin position="81"/>
        <end position="262"/>
    </location>
</feature>
<keyword evidence="3 6" id="KW-0378">Hydrolase</keyword>
<keyword evidence="7" id="KW-0472">Membrane</keyword>
<evidence type="ECO:0000259" key="8">
    <source>
        <dbReference type="Pfam" id="PF01435"/>
    </source>
</evidence>
<keyword evidence="7" id="KW-1133">Transmembrane helix</keyword>
<dbReference type="CDD" id="cd07332">
    <property type="entry name" value="M48C_Oma1_like"/>
    <property type="match status" value="1"/>
</dbReference>
<dbReference type="Pfam" id="PF01435">
    <property type="entry name" value="Peptidase_M48"/>
    <property type="match status" value="1"/>
</dbReference>
<reference evidence="9 10" key="1">
    <citation type="submission" date="2021-04" db="EMBL/GenBank/DDBJ databases">
        <title>The genome sequence of type strain Ideonella paludis KCTC 32238.</title>
        <authorList>
            <person name="Liu Y."/>
        </authorList>
    </citation>
    <scope>NUCLEOTIDE SEQUENCE [LARGE SCALE GENOMIC DNA]</scope>
    <source>
        <strain evidence="9 10">KCTC 32238</strain>
    </source>
</reference>
<keyword evidence="10" id="KW-1185">Reference proteome</keyword>
<dbReference type="PANTHER" id="PTHR22726:SF1">
    <property type="entry name" value="METALLOENDOPEPTIDASE OMA1, MITOCHONDRIAL"/>
    <property type="match status" value="1"/>
</dbReference>
<dbReference type="InterPro" id="IPR051156">
    <property type="entry name" value="Mito/Outer_Membr_Metalloprot"/>
</dbReference>
<dbReference type="InterPro" id="IPR001915">
    <property type="entry name" value="Peptidase_M48"/>
</dbReference>
<keyword evidence="5 6" id="KW-0482">Metalloprotease</keyword>
<protein>
    <submittedName>
        <fullName evidence="9">M48 family metallopeptidase</fullName>
    </submittedName>
</protein>
<evidence type="ECO:0000313" key="9">
    <source>
        <dbReference type="EMBL" id="MBQ0936981.1"/>
    </source>
</evidence>
<keyword evidence="7" id="KW-0812">Transmembrane</keyword>
<evidence type="ECO:0000256" key="1">
    <source>
        <dbReference type="ARBA" id="ARBA00022670"/>
    </source>
</evidence>
<keyword evidence="1 6" id="KW-0645">Protease</keyword>
<comment type="caution">
    <text evidence="9">The sequence shown here is derived from an EMBL/GenBank/DDBJ whole genome shotgun (WGS) entry which is preliminary data.</text>
</comment>
<dbReference type="Gene3D" id="3.30.2010.10">
    <property type="entry name" value="Metalloproteases ('zincins'), catalytic domain"/>
    <property type="match status" value="1"/>
</dbReference>